<keyword evidence="4" id="KW-1185">Reference proteome</keyword>
<keyword evidence="2" id="KW-0732">Signal</keyword>
<name>A0A1K1MCT9_9FLAO</name>
<evidence type="ECO:0000256" key="2">
    <source>
        <dbReference type="SAM" id="SignalP"/>
    </source>
</evidence>
<protein>
    <recommendedName>
        <fullName evidence="5">GLPGLI family protein</fullName>
    </recommendedName>
</protein>
<dbReference type="AlphaFoldDB" id="A0A1K1MCT9"/>
<organism evidence="3 4">
    <name type="scientific">Cellulophaga fucicola</name>
    <dbReference type="NCBI Taxonomy" id="76595"/>
    <lineage>
        <taxon>Bacteria</taxon>
        <taxon>Pseudomonadati</taxon>
        <taxon>Bacteroidota</taxon>
        <taxon>Flavobacteriia</taxon>
        <taxon>Flavobacteriales</taxon>
        <taxon>Flavobacteriaceae</taxon>
        <taxon>Cellulophaga</taxon>
    </lineage>
</organism>
<feature type="compositionally biased region" description="Polar residues" evidence="1">
    <location>
        <begin position="183"/>
        <end position="199"/>
    </location>
</feature>
<evidence type="ECO:0000313" key="4">
    <source>
        <dbReference type="Proteomes" id="UP000183257"/>
    </source>
</evidence>
<evidence type="ECO:0008006" key="5">
    <source>
        <dbReference type="Google" id="ProtNLM"/>
    </source>
</evidence>
<proteinExistence type="predicted"/>
<reference evidence="4" key="1">
    <citation type="submission" date="2016-11" db="EMBL/GenBank/DDBJ databases">
        <authorList>
            <person name="Varghese N."/>
            <person name="Submissions S."/>
        </authorList>
    </citation>
    <scope>NUCLEOTIDE SEQUENCE [LARGE SCALE GENOMIC DNA]</scope>
    <source>
        <strain evidence="4">DSM 24786</strain>
    </source>
</reference>
<dbReference type="STRING" id="76595.SAMN05660313_00513"/>
<feature type="chain" id="PRO_5012927575" description="GLPGLI family protein" evidence="2">
    <location>
        <begin position="21"/>
        <end position="256"/>
    </location>
</feature>
<feature type="region of interest" description="Disordered" evidence="1">
    <location>
        <begin position="83"/>
        <end position="111"/>
    </location>
</feature>
<feature type="compositionally biased region" description="Gly residues" evidence="1">
    <location>
        <begin position="200"/>
        <end position="231"/>
    </location>
</feature>
<dbReference type="OrthoDB" id="1144986at2"/>
<feature type="signal peptide" evidence="2">
    <location>
        <begin position="1"/>
        <end position="20"/>
    </location>
</feature>
<dbReference type="RefSeq" id="WP_072302184.1">
    <property type="nucleotide sequence ID" value="NZ_FPIY01000001.1"/>
</dbReference>
<dbReference type="Proteomes" id="UP000183257">
    <property type="component" value="Unassembled WGS sequence"/>
</dbReference>
<dbReference type="EMBL" id="FPIY01000001">
    <property type="protein sequence ID" value="SFW20881.1"/>
    <property type="molecule type" value="Genomic_DNA"/>
</dbReference>
<feature type="compositionally biased region" description="Basic and acidic residues" evidence="1">
    <location>
        <begin position="85"/>
        <end position="111"/>
    </location>
</feature>
<gene>
    <name evidence="3" type="ORF">SAMN05660313_00513</name>
</gene>
<sequence length="256" mass="28685">MKIKLTILYFLICTVIIAQDKETFTGSEDNVEYKAIFDGKDVYVTLRTEFKETMQSMLHRGYTIYFDVKGKKKKNVSIQYPLKAARPEKGSRPERGERRENDEKGEEKGPDIAKMIENTPKKANYTYFDSSEDFNLDMNNLGIVMNYSYENSEVGPILEYHLKIPASKISEDTRDMSKLSIGIVSTKQEQKKNGQQSGFSMGGKQRGGGQGRPPGGGGGQGGAGRGSGGRPPQGNTTTTEVEKIDFWFKLYPKKMK</sequence>
<evidence type="ECO:0000313" key="3">
    <source>
        <dbReference type="EMBL" id="SFW20881.1"/>
    </source>
</evidence>
<feature type="region of interest" description="Disordered" evidence="1">
    <location>
        <begin position="183"/>
        <end position="242"/>
    </location>
</feature>
<accession>A0A1K1MCT9</accession>
<evidence type="ECO:0000256" key="1">
    <source>
        <dbReference type="SAM" id="MobiDB-lite"/>
    </source>
</evidence>